<evidence type="ECO:0000313" key="2">
    <source>
        <dbReference type="EMBL" id="QSZ28998.1"/>
    </source>
</evidence>
<sequence length="96" mass="10417">MIPTSIGMRFFFASDADGVFVEVANSLECLCVELFNVLMDMTETDTELEMSLVPDVVVEASTFPTFAGLPISPVLVLMLPVLTLIPMLLLGYLVAT</sequence>
<gene>
    <name evidence="2" type="ORF">DSL72_003507</name>
</gene>
<organism evidence="2 3">
    <name type="scientific">Monilinia vaccinii-corymbosi</name>
    <dbReference type="NCBI Taxonomy" id="61207"/>
    <lineage>
        <taxon>Eukaryota</taxon>
        <taxon>Fungi</taxon>
        <taxon>Dikarya</taxon>
        <taxon>Ascomycota</taxon>
        <taxon>Pezizomycotina</taxon>
        <taxon>Leotiomycetes</taxon>
        <taxon>Helotiales</taxon>
        <taxon>Sclerotiniaceae</taxon>
        <taxon>Monilinia</taxon>
    </lineage>
</organism>
<reference evidence="2" key="1">
    <citation type="submission" date="2020-10" db="EMBL/GenBank/DDBJ databases">
        <title>Genome Sequence of Monilinia vaccinii-corymbosi Sheds Light on Mummy Berry Disease Infection of Blueberry and Mating Type.</title>
        <authorList>
            <person name="Yow A.G."/>
            <person name="Zhang Y."/>
            <person name="Bansal K."/>
            <person name="Eacker S.M."/>
            <person name="Sullivan S."/>
            <person name="Liachko I."/>
            <person name="Cubeta M.A."/>
            <person name="Rollins J.A."/>
            <person name="Ashrafi H."/>
        </authorList>
    </citation>
    <scope>NUCLEOTIDE SEQUENCE</scope>
    <source>
        <strain evidence="2">RL-1</strain>
    </source>
</reference>
<keyword evidence="1" id="KW-0812">Transmembrane</keyword>
<proteinExistence type="predicted"/>
<evidence type="ECO:0000256" key="1">
    <source>
        <dbReference type="SAM" id="Phobius"/>
    </source>
</evidence>
<keyword evidence="3" id="KW-1185">Reference proteome</keyword>
<dbReference type="AlphaFoldDB" id="A0A8A3P606"/>
<keyword evidence="1" id="KW-0472">Membrane</keyword>
<accession>A0A8A3P606</accession>
<protein>
    <submittedName>
        <fullName evidence="2">Uncharacterized protein</fullName>
    </submittedName>
</protein>
<feature type="transmembrane region" description="Helical" evidence="1">
    <location>
        <begin position="74"/>
        <end position="95"/>
    </location>
</feature>
<keyword evidence="1" id="KW-1133">Transmembrane helix</keyword>
<dbReference type="EMBL" id="CP063405">
    <property type="protein sequence ID" value="QSZ28998.1"/>
    <property type="molecule type" value="Genomic_DNA"/>
</dbReference>
<evidence type="ECO:0000313" key="3">
    <source>
        <dbReference type="Proteomes" id="UP000672032"/>
    </source>
</evidence>
<name>A0A8A3P606_9HELO</name>
<dbReference type="Proteomes" id="UP000672032">
    <property type="component" value="Chromosome 1"/>
</dbReference>